<evidence type="ECO:0000313" key="1">
    <source>
        <dbReference type="EMBL" id="KAF2860482.1"/>
    </source>
</evidence>
<sequence>MARLRRTFDRSAFEGGLMCLSAAIFKSHILAPFRLLGLIACGGFVSVMYLENRQESHDLDFFLSHRQLGTRYELVRLELHRLIAQVAKELGFHLHWAVDVVRVFLQPLPDLDVVFDRSL</sequence>
<accession>A0A6A7BZJ0</accession>
<dbReference type="AlphaFoldDB" id="A0A6A7BZJ0"/>
<gene>
    <name evidence="1" type="ORF">K470DRAFT_70630</name>
</gene>
<protein>
    <submittedName>
        <fullName evidence="1">Uncharacterized protein</fullName>
    </submittedName>
</protein>
<proteinExistence type="predicted"/>
<keyword evidence="2" id="KW-1185">Reference proteome</keyword>
<name>A0A6A7BZJ0_9PEZI</name>
<dbReference type="OrthoDB" id="3348320at2759"/>
<organism evidence="1 2">
    <name type="scientific">Piedraia hortae CBS 480.64</name>
    <dbReference type="NCBI Taxonomy" id="1314780"/>
    <lineage>
        <taxon>Eukaryota</taxon>
        <taxon>Fungi</taxon>
        <taxon>Dikarya</taxon>
        <taxon>Ascomycota</taxon>
        <taxon>Pezizomycotina</taxon>
        <taxon>Dothideomycetes</taxon>
        <taxon>Dothideomycetidae</taxon>
        <taxon>Capnodiales</taxon>
        <taxon>Piedraiaceae</taxon>
        <taxon>Piedraia</taxon>
    </lineage>
</organism>
<dbReference type="EMBL" id="MU005981">
    <property type="protein sequence ID" value="KAF2860482.1"/>
    <property type="molecule type" value="Genomic_DNA"/>
</dbReference>
<evidence type="ECO:0000313" key="2">
    <source>
        <dbReference type="Proteomes" id="UP000799421"/>
    </source>
</evidence>
<reference evidence="1" key="1">
    <citation type="journal article" date="2020" name="Stud. Mycol.">
        <title>101 Dothideomycetes genomes: a test case for predicting lifestyles and emergence of pathogens.</title>
        <authorList>
            <person name="Haridas S."/>
            <person name="Albert R."/>
            <person name="Binder M."/>
            <person name="Bloem J."/>
            <person name="Labutti K."/>
            <person name="Salamov A."/>
            <person name="Andreopoulos B."/>
            <person name="Baker S."/>
            <person name="Barry K."/>
            <person name="Bills G."/>
            <person name="Bluhm B."/>
            <person name="Cannon C."/>
            <person name="Castanera R."/>
            <person name="Culley D."/>
            <person name="Daum C."/>
            <person name="Ezra D."/>
            <person name="Gonzalez J."/>
            <person name="Henrissat B."/>
            <person name="Kuo A."/>
            <person name="Liang C."/>
            <person name="Lipzen A."/>
            <person name="Lutzoni F."/>
            <person name="Magnuson J."/>
            <person name="Mondo S."/>
            <person name="Nolan M."/>
            <person name="Ohm R."/>
            <person name="Pangilinan J."/>
            <person name="Park H.-J."/>
            <person name="Ramirez L."/>
            <person name="Alfaro M."/>
            <person name="Sun H."/>
            <person name="Tritt A."/>
            <person name="Yoshinaga Y."/>
            <person name="Zwiers L.-H."/>
            <person name="Turgeon B."/>
            <person name="Goodwin S."/>
            <person name="Spatafora J."/>
            <person name="Crous P."/>
            <person name="Grigoriev I."/>
        </authorList>
    </citation>
    <scope>NUCLEOTIDE SEQUENCE</scope>
    <source>
        <strain evidence="1">CBS 480.64</strain>
    </source>
</reference>
<dbReference type="Proteomes" id="UP000799421">
    <property type="component" value="Unassembled WGS sequence"/>
</dbReference>